<dbReference type="EMBL" id="CAJPEX010035401">
    <property type="protein sequence ID" value="CAG0926148.1"/>
    <property type="molecule type" value="Genomic_DNA"/>
</dbReference>
<feature type="domain" description="NAD(P)-binding" evidence="1">
    <location>
        <begin position="1"/>
        <end position="67"/>
    </location>
</feature>
<dbReference type="InterPro" id="IPR016040">
    <property type="entry name" value="NAD(P)-bd_dom"/>
</dbReference>
<gene>
    <name evidence="2" type="ORF">NMOB1V02_LOCUS13598</name>
</gene>
<sequence>MGTAHVLEAVRHCQSVRAVVVVTTDKCYDNKEQAQGYIETDSMGGFDPYSSSKGAAELVTASYRNSFFNIDNYNKTHQVLLASARAGNVIGGGDWSEDRLIPDIVQ</sequence>
<dbReference type="OrthoDB" id="6377672at2759"/>
<feature type="non-terminal residue" evidence="2">
    <location>
        <position position="106"/>
    </location>
</feature>
<dbReference type="GO" id="GO:0003824">
    <property type="term" value="F:catalytic activity"/>
    <property type="evidence" value="ECO:0007669"/>
    <property type="project" value="UniProtKB-ARBA"/>
</dbReference>
<dbReference type="AlphaFoldDB" id="A0A7R9C2E3"/>
<protein>
    <recommendedName>
        <fullName evidence="1">NAD(P)-binding domain-containing protein</fullName>
    </recommendedName>
</protein>
<dbReference type="InterPro" id="IPR036291">
    <property type="entry name" value="NAD(P)-bd_dom_sf"/>
</dbReference>
<dbReference type="SUPFAM" id="SSF51735">
    <property type="entry name" value="NAD(P)-binding Rossmann-fold domains"/>
    <property type="match status" value="1"/>
</dbReference>
<accession>A0A7R9C2E3</accession>
<dbReference type="Proteomes" id="UP000678499">
    <property type="component" value="Unassembled WGS sequence"/>
</dbReference>
<organism evidence="2">
    <name type="scientific">Notodromas monacha</name>
    <dbReference type="NCBI Taxonomy" id="399045"/>
    <lineage>
        <taxon>Eukaryota</taxon>
        <taxon>Metazoa</taxon>
        <taxon>Ecdysozoa</taxon>
        <taxon>Arthropoda</taxon>
        <taxon>Crustacea</taxon>
        <taxon>Oligostraca</taxon>
        <taxon>Ostracoda</taxon>
        <taxon>Podocopa</taxon>
        <taxon>Podocopida</taxon>
        <taxon>Cypridocopina</taxon>
        <taxon>Cypridoidea</taxon>
        <taxon>Cyprididae</taxon>
        <taxon>Notodromas</taxon>
    </lineage>
</organism>
<evidence type="ECO:0000313" key="3">
    <source>
        <dbReference type="Proteomes" id="UP000678499"/>
    </source>
</evidence>
<dbReference type="EMBL" id="OA917438">
    <property type="protein sequence ID" value="CAD7285996.1"/>
    <property type="molecule type" value="Genomic_DNA"/>
</dbReference>
<evidence type="ECO:0000259" key="1">
    <source>
        <dbReference type="Pfam" id="PF16363"/>
    </source>
</evidence>
<name>A0A7R9C2E3_9CRUS</name>
<keyword evidence="3" id="KW-1185">Reference proteome</keyword>
<evidence type="ECO:0000313" key="2">
    <source>
        <dbReference type="EMBL" id="CAD7285996.1"/>
    </source>
</evidence>
<reference evidence="2" key="1">
    <citation type="submission" date="2020-11" db="EMBL/GenBank/DDBJ databases">
        <authorList>
            <person name="Tran Van P."/>
        </authorList>
    </citation>
    <scope>NUCLEOTIDE SEQUENCE</scope>
</reference>
<proteinExistence type="predicted"/>
<dbReference type="Gene3D" id="3.90.25.10">
    <property type="entry name" value="UDP-galactose 4-epimerase, domain 1"/>
    <property type="match status" value="1"/>
</dbReference>
<dbReference type="Gene3D" id="3.40.50.720">
    <property type="entry name" value="NAD(P)-binding Rossmann-like Domain"/>
    <property type="match status" value="1"/>
</dbReference>
<dbReference type="Pfam" id="PF16363">
    <property type="entry name" value="GDP_Man_Dehyd"/>
    <property type="match status" value="1"/>
</dbReference>